<keyword evidence="8" id="KW-0012">Acyltransferase</keyword>
<feature type="region of interest" description="Disordered" evidence="9">
    <location>
        <begin position="1"/>
        <end position="56"/>
    </location>
</feature>
<organism evidence="11 12">
    <name type="scientific">Raphidocelis subcapitata</name>
    <dbReference type="NCBI Taxonomy" id="307507"/>
    <lineage>
        <taxon>Eukaryota</taxon>
        <taxon>Viridiplantae</taxon>
        <taxon>Chlorophyta</taxon>
        <taxon>core chlorophytes</taxon>
        <taxon>Chlorophyceae</taxon>
        <taxon>CS clade</taxon>
        <taxon>Sphaeropleales</taxon>
        <taxon>Selenastraceae</taxon>
        <taxon>Raphidocelis</taxon>
    </lineage>
</organism>
<keyword evidence="5" id="KW-1133">Transmembrane helix</keyword>
<evidence type="ECO:0000256" key="9">
    <source>
        <dbReference type="SAM" id="MobiDB-lite"/>
    </source>
</evidence>
<feature type="compositionally biased region" description="Low complexity" evidence="9">
    <location>
        <begin position="223"/>
        <end position="244"/>
    </location>
</feature>
<evidence type="ECO:0000313" key="12">
    <source>
        <dbReference type="Proteomes" id="UP000247498"/>
    </source>
</evidence>
<keyword evidence="6" id="KW-0443">Lipid metabolism</keyword>
<evidence type="ECO:0000256" key="3">
    <source>
        <dbReference type="ARBA" id="ARBA00022679"/>
    </source>
</evidence>
<dbReference type="Proteomes" id="UP000247498">
    <property type="component" value="Unassembled WGS sequence"/>
</dbReference>
<dbReference type="AlphaFoldDB" id="A0A2V0NXH7"/>
<feature type="compositionally biased region" description="Low complexity" evidence="9">
    <location>
        <begin position="40"/>
        <end position="53"/>
    </location>
</feature>
<evidence type="ECO:0000259" key="10">
    <source>
        <dbReference type="SMART" id="SM00563"/>
    </source>
</evidence>
<gene>
    <name evidence="11" type="ORF">Rsub_02396</name>
</gene>
<comment type="subcellular location">
    <subcellularLocation>
        <location evidence="1">Membrane</location>
    </subcellularLocation>
</comment>
<dbReference type="InterPro" id="IPR002123">
    <property type="entry name" value="Plipid/glycerol_acylTrfase"/>
</dbReference>
<evidence type="ECO:0000256" key="4">
    <source>
        <dbReference type="ARBA" id="ARBA00022692"/>
    </source>
</evidence>
<feature type="region of interest" description="Disordered" evidence="9">
    <location>
        <begin position="223"/>
        <end position="263"/>
    </location>
</feature>
<dbReference type="OrthoDB" id="547971at2759"/>
<reference evidence="11 12" key="1">
    <citation type="journal article" date="2018" name="Sci. Rep.">
        <title>Raphidocelis subcapitata (=Pseudokirchneriella subcapitata) provides an insight into genome evolution and environmental adaptations in the Sphaeropleales.</title>
        <authorList>
            <person name="Suzuki S."/>
            <person name="Yamaguchi H."/>
            <person name="Nakajima N."/>
            <person name="Kawachi M."/>
        </authorList>
    </citation>
    <scope>NUCLEOTIDE SEQUENCE [LARGE SCALE GENOMIC DNA]</scope>
    <source>
        <strain evidence="11 12">NIES-35</strain>
    </source>
</reference>
<dbReference type="PANTHER" id="PTHR23063">
    <property type="entry name" value="PHOSPHOLIPID ACYLTRANSFERASE"/>
    <property type="match status" value="1"/>
</dbReference>
<keyword evidence="3" id="KW-0808">Transferase</keyword>
<evidence type="ECO:0000256" key="5">
    <source>
        <dbReference type="ARBA" id="ARBA00022989"/>
    </source>
</evidence>
<evidence type="ECO:0000256" key="6">
    <source>
        <dbReference type="ARBA" id="ARBA00023098"/>
    </source>
</evidence>
<dbReference type="SMART" id="SM00563">
    <property type="entry name" value="PlsC"/>
    <property type="match status" value="1"/>
</dbReference>
<keyword evidence="7" id="KW-0472">Membrane</keyword>
<dbReference type="GO" id="GO:0016020">
    <property type="term" value="C:membrane"/>
    <property type="evidence" value="ECO:0007669"/>
    <property type="project" value="UniProtKB-SubCell"/>
</dbReference>
<name>A0A2V0NXH7_9CHLO</name>
<feature type="domain" description="Phospholipid/glycerol acyltransferase" evidence="10">
    <location>
        <begin position="154"/>
        <end position="310"/>
    </location>
</feature>
<accession>A0A2V0NXH7</accession>
<comment type="caution">
    <text evidence="11">The sequence shown here is derived from an EMBL/GenBank/DDBJ whole genome shotgun (WGS) entry which is preliminary data.</text>
</comment>
<keyword evidence="12" id="KW-1185">Reference proteome</keyword>
<dbReference type="PANTHER" id="PTHR23063:SF52">
    <property type="entry name" value="LYSOPHOSPHATIDYLCHOLINE ACYLTRANSFERASE"/>
    <property type="match status" value="1"/>
</dbReference>
<protein>
    <recommendedName>
        <fullName evidence="10">Phospholipid/glycerol acyltransferase domain-containing protein</fullName>
    </recommendedName>
</protein>
<evidence type="ECO:0000256" key="2">
    <source>
        <dbReference type="ARBA" id="ARBA00008655"/>
    </source>
</evidence>
<dbReference type="EMBL" id="BDRX01000016">
    <property type="protein sequence ID" value="GBF90290.1"/>
    <property type="molecule type" value="Genomic_DNA"/>
</dbReference>
<sequence>MQASALVRGGLHPPKLTPPRRRSRPPAGPRSCRAVQLDDSLTSSSAESSLMESTVDEDGGAGLAERLVAAGIAPVRAAELFDEHFTDVRSWTPLLAVYFPFGCTLALLRMALWIGGIALDLPAWRSPSVVAGFLALLGVTVDWRGEARVPAGRHVLVSNHVSNGDLLMLFNRARRYTHLITPLLPAPVFATRNLPAILAPANKGTYEALAGAAAAAAAAGGNDAPSAHDAAARGADGAPSSSGRAGSGGGGGGGGGTAAGRGLHPEALEAPVHLFPEGGMTNGRGMMAFSRGFTRFAADGEVVPIALRLKVRFPQVRAHTLTSGFLTNLFFFSWQPWTRLEATVLQPMRMEPGEGRGAFVQRVQFEIARELGSYVVPGFSVHHKRAMAGGGGARRRPAGAE</sequence>
<dbReference type="STRING" id="307507.A0A2V0NXH7"/>
<dbReference type="GO" id="GO:0016746">
    <property type="term" value="F:acyltransferase activity"/>
    <property type="evidence" value="ECO:0007669"/>
    <property type="project" value="UniProtKB-KW"/>
</dbReference>
<evidence type="ECO:0000313" key="11">
    <source>
        <dbReference type="EMBL" id="GBF90290.1"/>
    </source>
</evidence>
<comment type="similarity">
    <text evidence="2">Belongs to the 1-acyl-sn-glycerol-3-phosphate acyltransferase family.</text>
</comment>
<proteinExistence type="inferred from homology"/>
<dbReference type="SUPFAM" id="SSF69593">
    <property type="entry name" value="Glycerol-3-phosphate (1)-acyltransferase"/>
    <property type="match status" value="1"/>
</dbReference>
<dbReference type="GO" id="GO:0006629">
    <property type="term" value="P:lipid metabolic process"/>
    <property type="evidence" value="ECO:0007669"/>
    <property type="project" value="UniProtKB-KW"/>
</dbReference>
<keyword evidence="4" id="KW-0812">Transmembrane</keyword>
<evidence type="ECO:0000256" key="7">
    <source>
        <dbReference type="ARBA" id="ARBA00023136"/>
    </source>
</evidence>
<dbReference type="InParanoid" id="A0A2V0NXH7"/>
<feature type="compositionally biased region" description="Gly residues" evidence="9">
    <location>
        <begin position="245"/>
        <end position="259"/>
    </location>
</feature>
<evidence type="ECO:0000256" key="8">
    <source>
        <dbReference type="ARBA" id="ARBA00023315"/>
    </source>
</evidence>
<evidence type="ECO:0000256" key="1">
    <source>
        <dbReference type="ARBA" id="ARBA00004370"/>
    </source>
</evidence>